<dbReference type="GO" id="GO:0046872">
    <property type="term" value="F:metal ion binding"/>
    <property type="evidence" value="ECO:0007669"/>
    <property type="project" value="UniProtKB-KW"/>
</dbReference>
<dbReference type="Proteomes" id="UP001231189">
    <property type="component" value="Unassembled WGS sequence"/>
</dbReference>
<keyword evidence="6" id="KW-1185">Reference proteome</keyword>
<keyword evidence="2" id="KW-0479">Metal-binding</keyword>
<dbReference type="Pfam" id="PF13359">
    <property type="entry name" value="DDE_Tnp_4"/>
    <property type="match status" value="1"/>
</dbReference>
<sequence length="389" mass="43716">MIGYERSLETTSRHFGNVLTAILSLTGEFIKLPEPTATPPDDYKWKWFPNALGALDGCHIDVFVRVADKGMYRNRKKDITTNMLGVVDWNMKFLYVLPGWEGSASDSKVLKDAMRIDRQDAFVVLEGKYYLVDAGYTNGPGFISPFRSTRSMAEPKNKKASRTYLVWTNEMDTALLSVLVDHHNRVARIKTFEKHYEVINKMLSHSGFGWDWDNNMVSVDSDEVWARYVEANKDATPYRHKEVKNWQATSTIYSKDHATGVGARTGGECAQVGSSSVPQVVVEDDEETPEMLKKKKQRTADAIMSMVGELRMTFEEALNSTAPLPPPPPPAAPKVTPSSEILVELKKIPDLVGNELLIAYGKVTGNECTFESLMALPMELRKAWLMTLH</sequence>
<feature type="domain" description="Myb/SANT-like" evidence="3">
    <location>
        <begin position="188"/>
        <end position="228"/>
    </location>
</feature>
<evidence type="ECO:0000256" key="2">
    <source>
        <dbReference type="ARBA" id="ARBA00022723"/>
    </source>
</evidence>
<organism evidence="5 6">
    <name type="scientific">Lolium multiflorum</name>
    <name type="common">Italian ryegrass</name>
    <name type="synonym">Lolium perenne subsp. multiflorum</name>
    <dbReference type="NCBI Taxonomy" id="4521"/>
    <lineage>
        <taxon>Eukaryota</taxon>
        <taxon>Viridiplantae</taxon>
        <taxon>Streptophyta</taxon>
        <taxon>Embryophyta</taxon>
        <taxon>Tracheophyta</taxon>
        <taxon>Spermatophyta</taxon>
        <taxon>Magnoliopsida</taxon>
        <taxon>Liliopsida</taxon>
        <taxon>Poales</taxon>
        <taxon>Poaceae</taxon>
        <taxon>BOP clade</taxon>
        <taxon>Pooideae</taxon>
        <taxon>Poodae</taxon>
        <taxon>Poeae</taxon>
        <taxon>Poeae Chloroplast Group 2 (Poeae type)</taxon>
        <taxon>Loliodinae</taxon>
        <taxon>Loliinae</taxon>
        <taxon>Lolium</taxon>
    </lineage>
</organism>
<evidence type="ECO:0000256" key="1">
    <source>
        <dbReference type="ARBA" id="ARBA00001968"/>
    </source>
</evidence>
<dbReference type="PANTHER" id="PTHR46929">
    <property type="entry name" value="EXPRESSED PROTEIN"/>
    <property type="match status" value="1"/>
</dbReference>
<name>A0AAD8WEV5_LOLMU</name>
<evidence type="ECO:0000259" key="4">
    <source>
        <dbReference type="Pfam" id="PF13359"/>
    </source>
</evidence>
<protein>
    <recommendedName>
        <fullName evidence="7">DDE Tnp4 domain-containing protein</fullName>
    </recommendedName>
</protein>
<evidence type="ECO:0008006" key="7">
    <source>
        <dbReference type="Google" id="ProtNLM"/>
    </source>
</evidence>
<accession>A0AAD8WEV5</accession>
<comment type="cofactor">
    <cofactor evidence="1">
        <name>a divalent metal cation</name>
        <dbReference type="ChEBI" id="CHEBI:60240"/>
    </cofactor>
</comment>
<proteinExistence type="predicted"/>
<gene>
    <name evidence="5" type="ORF">QYE76_069409</name>
</gene>
<dbReference type="Pfam" id="PF12776">
    <property type="entry name" value="Myb_DNA-bind_3"/>
    <property type="match status" value="1"/>
</dbReference>
<evidence type="ECO:0000259" key="3">
    <source>
        <dbReference type="Pfam" id="PF12776"/>
    </source>
</evidence>
<evidence type="ECO:0000313" key="6">
    <source>
        <dbReference type="Proteomes" id="UP001231189"/>
    </source>
</evidence>
<evidence type="ECO:0000313" key="5">
    <source>
        <dbReference type="EMBL" id="KAK1651604.1"/>
    </source>
</evidence>
<dbReference type="PANTHER" id="PTHR46929:SF15">
    <property type="entry name" value="MYB_SANT-LIKE DOMAIN-CONTAINING PROTEIN"/>
    <property type="match status" value="1"/>
</dbReference>
<dbReference type="InterPro" id="IPR024752">
    <property type="entry name" value="Myb/SANT-like_dom"/>
</dbReference>
<dbReference type="InterPro" id="IPR027806">
    <property type="entry name" value="HARBI1_dom"/>
</dbReference>
<comment type="caution">
    <text evidence="5">The sequence shown here is derived from an EMBL/GenBank/DDBJ whole genome shotgun (WGS) entry which is preliminary data.</text>
</comment>
<dbReference type="AlphaFoldDB" id="A0AAD8WEV5"/>
<dbReference type="EMBL" id="JAUUTY010000004">
    <property type="protein sequence ID" value="KAK1651604.1"/>
    <property type="molecule type" value="Genomic_DNA"/>
</dbReference>
<feature type="domain" description="DDE Tnp4" evidence="4">
    <location>
        <begin position="55"/>
        <end position="159"/>
    </location>
</feature>
<reference evidence="5" key="1">
    <citation type="submission" date="2023-07" db="EMBL/GenBank/DDBJ databases">
        <title>A chromosome-level genome assembly of Lolium multiflorum.</title>
        <authorList>
            <person name="Chen Y."/>
            <person name="Copetti D."/>
            <person name="Kolliker R."/>
            <person name="Studer B."/>
        </authorList>
    </citation>
    <scope>NUCLEOTIDE SEQUENCE</scope>
    <source>
        <strain evidence="5">02402/16</strain>
        <tissue evidence="5">Leaf</tissue>
    </source>
</reference>